<gene>
    <name evidence="1" type="ORF">UABAM_05532</name>
</gene>
<dbReference type="Proteomes" id="UP000326354">
    <property type="component" value="Chromosome"/>
</dbReference>
<reference evidence="1 2" key="1">
    <citation type="submission" date="2019-08" db="EMBL/GenBank/DDBJ databases">
        <title>Complete genome sequence of Candidatus Uab amorphum.</title>
        <authorList>
            <person name="Shiratori T."/>
            <person name="Suzuki S."/>
            <person name="Kakizawa Y."/>
            <person name="Ishida K."/>
        </authorList>
    </citation>
    <scope>NUCLEOTIDE SEQUENCE [LARGE SCALE GENOMIC DNA]</scope>
    <source>
        <strain evidence="1 2">SRT547</strain>
    </source>
</reference>
<dbReference type="AlphaFoldDB" id="A0A5S9F6W6"/>
<sequence>MEKQQVIDSIGSTRLEEYKNKAFLAYQRGQDELGHGWLNLAVETASYYELDFDVRNFTSAIENKSNENQFEHRKSDLQNYIRSRIFNISENCSYTPPKETSKDFGFSNEIEQSVQEFVVKWHIHMQMVNSQLQIQRAFDRMNQQILQNSFMEKTLNQAWASVAA</sequence>
<protein>
    <submittedName>
        <fullName evidence="1">Uncharacterized protein</fullName>
    </submittedName>
</protein>
<proteinExistence type="predicted"/>
<dbReference type="RefSeq" id="WP_151971157.1">
    <property type="nucleotide sequence ID" value="NZ_AP019860.1"/>
</dbReference>
<keyword evidence="2" id="KW-1185">Reference proteome</keyword>
<evidence type="ECO:0000313" key="1">
    <source>
        <dbReference type="EMBL" id="BBM87129.1"/>
    </source>
</evidence>
<organism evidence="1 2">
    <name type="scientific">Uabimicrobium amorphum</name>
    <dbReference type="NCBI Taxonomy" id="2596890"/>
    <lineage>
        <taxon>Bacteria</taxon>
        <taxon>Pseudomonadati</taxon>
        <taxon>Planctomycetota</taxon>
        <taxon>Candidatus Uabimicrobiia</taxon>
        <taxon>Candidatus Uabimicrobiales</taxon>
        <taxon>Candidatus Uabimicrobiaceae</taxon>
        <taxon>Candidatus Uabimicrobium</taxon>
    </lineage>
</organism>
<accession>A0A5S9F6W6</accession>
<evidence type="ECO:0000313" key="2">
    <source>
        <dbReference type="Proteomes" id="UP000326354"/>
    </source>
</evidence>
<dbReference type="EMBL" id="AP019860">
    <property type="protein sequence ID" value="BBM87129.1"/>
    <property type="molecule type" value="Genomic_DNA"/>
</dbReference>
<name>A0A5S9F6W6_UABAM</name>
<dbReference type="KEGG" id="uam:UABAM_05532"/>